<proteinExistence type="predicted"/>
<name>C9YFA3_CURXX</name>
<reference evidence="1" key="1">
    <citation type="journal article" date="2010" name="Nature">
        <title>The Dynamic genome of Hydra.</title>
        <authorList>
            <person name="Chapman J.A."/>
            <person name="Kirkness E.F."/>
            <person name="Simakov O."/>
            <person name="Hampson S.E."/>
            <person name="Mitros T."/>
            <person name="Weinmaier T."/>
            <person name="Rattei T."/>
            <person name="Balasubramanian P.G."/>
            <person name="Borman J."/>
            <person name="Busam D."/>
            <person name="Disbennett K."/>
            <person name="Pfannkoch C."/>
            <person name="Sumin N."/>
            <person name="Sutton G."/>
            <person name="Viswanathan L."/>
            <person name="Walenz B."/>
            <person name="Goodstein D.M."/>
            <person name="Hellsten U."/>
            <person name="Kawashima T."/>
            <person name="Prochnik S.E."/>
            <person name="Putnam N.H."/>
            <person name="Shu S."/>
            <person name="Blumberg B."/>
            <person name="Dana C.E."/>
            <person name="Gee L."/>
            <person name="Kibler D.F."/>
            <person name="Law L."/>
            <person name="Lindgens D."/>
            <person name="Martinez D.E."/>
            <person name="Peng J."/>
            <person name="Wigge P.A."/>
            <person name="Bertulat B."/>
            <person name="Guder C."/>
            <person name="Nakamura Y."/>
            <person name="Ozbek S."/>
            <person name="Watanabe H."/>
            <person name="Khalturin K."/>
            <person name="Hemmrich G."/>
            <person name="Franke A."/>
            <person name="Augustin R."/>
            <person name="Fraune S."/>
            <person name="Hayakawa E."/>
            <person name="Hayakawa S."/>
            <person name="Hirose M."/>
            <person name="Hwang J."/>
            <person name="Ikeo K."/>
            <person name="Nishimiya-Fujisawa C."/>
            <person name="Ogura A."/>
            <person name="Takahashi T."/>
            <person name="Steinmetz P.R."/>
            <person name="Zhang X."/>
            <person name="Aufschnaiter R."/>
            <person name="Eder M.K."/>
            <person name="Gorny A.K."/>
            <person name="Salvenmoser W."/>
            <person name="Heimberg A.M."/>
            <person name="Wheeler B.M."/>
            <person name="Peterson K.J."/>
            <person name="Boettger A."/>
            <person name="Tischler P."/>
            <person name="Wolf A."/>
            <person name="Gojobori T."/>
            <person name="Remington K.A."/>
            <person name="Strausberg R.L."/>
            <person name="Venter J."/>
            <person name="Technau U."/>
            <person name="Hobmayer B."/>
            <person name="Bosch T.C."/>
            <person name="Holstein T.W."/>
            <person name="Fujisawa T."/>
            <person name="Bode H.R."/>
            <person name="David C.N."/>
            <person name="Rokhsar D.S."/>
            <person name="Steele R.E."/>
        </authorList>
    </citation>
    <scope>NUCLEOTIDE SEQUENCE</scope>
</reference>
<organism evidence="1">
    <name type="scientific">Curvibacter symbiont subsp. Hydra magnipapillata</name>
    <dbReference type="NCBI Taxonomy" id="667019"/>
    <lineage>
        <taxon>Bacteria</taxon>
        <taxon>Pseudomonadati</taxon>
        <taxon>Pseudomonadota</taxon>
        <taxon>Betaproteobacteria</taxon>
        <taxon>Burkholderiales</taxon>
        <taxon>Comamonadaceae</taxon>
        <taxon>Curvibacter</taxon>
    </lineage>
</organism>
<sequence>MRFKLLRFMLGDIYNLERLRDMPKCKPDPALQDRVHRFMRENRLTASGAASELGVDRTTFWRFCESGRARGDTRALYSEALEKRNRIGQKTVAYDAVKADAPMTRTRASSQGGLAGHELKLIRNACEGVLVLLDAYEAQALGRDI</sequence>
<protein>
    <submittedName>
        <fullName evidence="1">Uncharacterized protein</fullName>
    </submittedName>
</protein>
<accession>C9YFA3</accession>
<dbReference type="AlphaFoldDB" id="C9YFA3"/>
<evidence type="ECO:0000313" key="1">
    <source>
        <dbReference type="EMBL" id="CBA32527.1"/>
    </source>
</evidence>
<gene>
    <name evidence="1" type="ORF">Csp_D32590</name>
</gene>
<dbReference type="EMBL" id="FN543107">
    <property type="protein sequence ID" value="CBA32527.1"/>
    <property type="molecule type" value="Genomic_DNA"/>
</dbReference>